<feature type="transmembrane region" description="Helical" evidence="1">
    <location>
        <begin position="100"/>
        <end position="121"/>
    </location>
</feature>
<name>A0A6J4S5N5_9SPHN</name>
<sequence length="196" mass="19981">MTAALALSVAWTPVAARAVDAPTTMEAAAPATEPAEDSAEAVATEASGDIADGRFYNKAGATCADYDAAWAECRAIARGAKTPTGSVPITYYNPAGVSPLTGAAAGAVSGLIGGLIAGAIAKAKARRDNRRSCLLVNGWRLIDVDAAEKARIAAMSEAQGDGYFDEVVGAPEVKGKRVRSWNNNFAAPQLALGGKK</sequence>
<keyword evidence="1" id="KW-0472">Membrane</keyword>
<gene>
    <name evidence="3" type="ORF">AVDCRST_MAG39-414</name>
</gene>
<dbReference type="AlphaFoldDB" id="A0A6J4S5N5"/>
<feature type="signal peptide" evidence="2">
    <location>
        <begin position="1"/>
        <end position="18"/>
    </location>
</feature>
<reference evidence="3" key="1">
    <citation type="submission" date="2020-02" db="EMBL/GenBank/DDBJ databases">
        <authorList>
            <person name="Meier V. D."/>
        </authorList>
    </citation>
    <scope>NUCLEOTIDE SEQUENCE</scope>
    <source>
        <strain evidence="3">AVDCRST_MAG39</strain>
    </source>
</reference>
<keyword evidence="1" id="KW-0812">Transmembrane</keyword>
<evidence type="ECO:0008006" key="4">
    <source>
        <dbReference type="Google" id="ProtNLM"/>
    </source>
</evidence>
<accession>A0A6J4S5N5</accession>
<feature type="chain" id="PRO_5026885028" description="Glycine zipper domain-containing protein" evidence="2">
    <location>
        <begin position="19"/>
        <end position="196"/>
    </location>
</feature>
<keyword evidence="1" id="KW-1133">Transmembrane helix</keyword>
<evidence type="ECO:0000256" key="2">
    <source>
        <dbReference type="SAM" id="SignalP"/>
    </source>
</evidence>
<keyword evidence="2" id="KW-0732">Signal</keyword>
<proteinExistence type="predicted"/>
<evidence type="ECO:0000256" key="1">
    <source>
        <dbReference type="SAM" id="Phobius"/>
    </source>
</evidence>
<organism evidence="3">
    <name type="scientific">uncultured Sphingomonadaceae bacterium</name>
    <dbReference type="NCBI Taxonomy" id="169976"/>
    <lineage>
        <taxon>Bacteria</taxon>
        <taxon>Pseudomonadati</taxon>
        <taxon>Pseudomonadota</taxon>
        <taxon>Alphaproteobacteria</taxon>
        <taxon>Sphingomonadales</taxon>
        <taxon>Sphingomonadaceae</taxon>
        <taxon>environmental samples</taxon>
    </lineage>
</organism>
<evidence type="ECO:0000313" key="3">
    <source>
        <dbReference type="EMBL" id="CAA9485485.1"/>
    </source>
</evidence>
<dbReference type="EMBL" id="CADCVW010000019">
    <property type="protein sequence ID" value="CAA9485485.1"/>
    <property type="molecule type" value="Genomic_DNA"/>
</dbReference>
<protein>
    <recommendedName>
        <fullName evidence="4">Glycine zipper domain-containing protein</fullName>
    </recommendedName>
</protein>